<dbReference type="SUPFAM" id="SSF53213">
    <property type="entry name" value="LigB-like"/>
    <property type="match status" value="1"/>
</dbReference>
<comment type="caution">
    <text evidence="2">The sequence shown here is derived from an EMBL/GenBank/DDBJ whole genome shotgun (WGS) entry which is preliminary data.</text>
</comment>
<protein>
    <submittedName>
        <fullName evidence="2">Extradiol ring-cleavage dioxygenase class III protein subunit B</fullName>
    </submittedName>
</protein>
<accession>A0A1N7SU91</accession>
<sequence length="331" mass="36618">MACITLGIGTSHSPILNLPGDNWQRRAEDDLRSRALYMLDGRKLTYDELVSERGTPYTEESDPRDFPRLAGEAEAALDRIEAYLHAARPDVVLVIGDDQDELFGYDNLPAISVYRGEEIVMKETELPHPKLTWSDKAFWAGYAMDLPRRFPGAPKLADDLIRGLIARGVDVATSNDVPDPRRRAFGHAYGFVYQRLVKNLQVPMLPVLLNTYFPPNNPTSARCHYIGTCIAEALAASPIDAKVAIVASGGLSHFLCEAAFDRKIIDAIKNRDKDTLTRIPQESLCSGSSEIRNWITMAGALGELDCVYDQYIPVHRTPAGTGIGLGFAVWQ</sequence>
<keyword evidence="2" id="KW-0223">Dioxygenase</keyword>
<dbReference type="GO" id="GO:0016702">
    <property type="term" value="F:oxidoreductase activity, acting on single donors with incorporation of molecular oxygen, incorporation of two atoms of oxygen"/>
    <property type="evidence" value="ECO:0007669"/>
    <property type="project" value="UniProtKB-ARBA"/>
</dbReference>
<keyword evidence="2" id="KW-0560">Oxidoreductase</keyword>
<proteinExistence type="predicted"/>
<dbReference type="EMBL" id="CYGY02000099">
    <property type="protein sequence ID" value="SIT51045.1"/>
    <property type="molecule type" value="Genomic_DNA"/>
</dbReference>
<dbReference type="GO" id="GO:0008198">
    <property type="term" value="F:ferrous iron binding"/>
    <property type="evidence" value="ECO:0007669"/>
    <property type="project" value="InterPro"/>
</dbReference>
<gene>
    <name evidence="2" type="ORF">BN2476_990023</name>
</gene>
<reference evidence="2" key="1">
    <citation type="submission" date="2016-12" db="EMBL/GenBank/DDBJ databases">
        <authorList>
            <person name="Moulin L."/>
        </authorList>
    </citation>
    <scope>NUCLEOTIDE SEQUENCE [LARGE SCALE GENOMIC DNA]</scope>
    <source>
        <strain evidence="2">STM 7183</strain>
    </source>
</reference>
<dbReference type="Gene3D" id="3.40.830.10">
    <property type="entry name" value="LigB-like"/>
    <property type="match status" value="1"/>
</dbReference>
<dbReference type="OrthoDB" id="8673673at2"/>
<dbReference type="AlphaFoldDB" id="A0A1N7SU91"/>
<dbReference type="InterPro" id="IPR004183">
    <property type="entry name" value="Xdiol_dOase_suB"/>
</dbReference>
<dbReference type="Proteomes" id="UP000195569">
    <property type="component" value="Unassembled WGS sequence"/>
</dbReference>
<name>A0A1N7SU91_9BURK</name>
<dbReference type="RefSeq" id="WP_087739605.1">
    <property type="nucleotide sequence ID" value="NZ_CYGY02000099.1"/>
</dbReference>
<dbReference type="Pfam" id="PF02900">
    <property type="entry name" value="LigB"/>
    <property type="match status" value="1"/>
</dbReference>
<keyword evidence="3" id="KW-1185">Reference proteome</keyword>
<evidence type="ECO:0000313" key="3">
    <source>
        <dbReference type="Proteomes" id="UP000195569"/>
    </source>
</evidence>
<evidence type="ECO:0000259" key="1">
    <source>
        <dbReference type="Pfam" id="PF02900"/>
    </source>
</evidence>
<feature type="domain" description="Extradiol ring-cleavage dioxygenase class III enzyme subunit B" evidence="1">
    <location>
        <begin position="78"/>
        <end position="303"/>
    </location>
</feature>
<organism evidence="2 3">
    <name type="scientific">Paraburkholderia piptadeniae</name>
    <dbReference type="NCBI Taxonomy" id="1701573"/>
    <lineage>
        <taxon>Bacteria</taxon>
        <taxon>Pseudomonadati</taxon>
        <taxon>Pseudomonadota</taxon>
        <taxon>Betaproteobacteria</taxon>
        <taxon>Burkholderiales</taxon>
        <taxon>Burkholderiaceae</taxon>
        <taxon>Paraburkholderia</taxon>
    </lineage>
</organism>
<evidence type="ECO:0000313" key="2">
    <source>
        <dbReference type="EMBL" id="SIT51045.1"/>
    </source>
</evidence>